<evidence type="ECO:0000256" key="1">
    <source>
        <dbReference type="SAM" id="MobiDB-lite"/>
    </source>
</evidence>
<feature type="compositionally biased region" description="Polar residues" evidence="1">
    <location>
        <begin position="74"/>
        <end position="93"/>
    </location>
</feature>
<name>A0A0A9HE70_ARUDO</name>
<accession>A0A0A9HE70</accession>
<evidence type="ECO:0000313" key="2">
    <source>
        <dbReference type="EMBL" id="JAE33116.1"/>
    </source>
</evidence>
<feature type="compositionally biased region" description="Basic and acidic residues" evidence="1">
    <location>
        <begin position="47"/>
        <end position="73"/>
    </location>
</feature>
<dbReference type="AlphaFoldDB" id="A0A0A9HE70"/>
<sequence length="117" mass="12420">MIVASLELVAVNDDAEDPEADGEYDNNLKPKKRVATSRAARASGKARKNDSDNEKSGTECSNKDGIEAAEPIKTDTNSNGEQGLDKPSSSAGSKSDPITRRSSRNKGKPQVSKSEGR</sequence>
<reference evidence="2" key="2">
    <citation type="journal article" date="2015" name="Data Brief">
        <title>Shoot transcriptome of the giant reed, Arundo donax.</title>
        <authorList>
            <person name="Barrero R.A."/>
            <person name="Guerrero F.D."/>
            <person name="Moolhuijzen P."/>
            <person name="Goolsby J.A."/>
            <person name="Tidwell J."/>
            <person name="Bellgard S.E."/>
            <person name="Bellgard M.I."/>
        </authorList>
    </citation>
    <scope>NUCLEOTIDE SEQUENCE</scope>
    <source>
        <tissue evidence="2">Shoot tissue taken approximately 20 cm above the soil surface</tissue>
    </source>
</reference>
<feature type="region of interest" description="Disordered" evidence="1">
    <location>
        <begin position="13"/>
        <end position="117"/>
    </location>
</feature>
<organism evidence="2">
    <name type="scientific">Arundo donax</name>
    <name type="common">Giant reed</name>
    <name type="synonym">Donax arundinaceus</name>
    <dbReference type="NCBI Taxonomy" id="35708"/>
    <lineage>
        <taxon>Eukaryota</taxon>
        <taxon>Viridiplantae</taxon>
        <taxon>Streptophyta</taxon>
        <taxon>Embryophyta</taxon>
        <taxon>Tracheophyta</taxon>
        <taxon>Spermatophyta</taxon>
        <taxon>Magnoliopsida</taxon>
        <taxon>Liliopsida</taxon>
        <taxon>Poales</taxon>
        <taxon>Poaceae</taxon>
        <taxon>PACMAD clade</taxon>
        <taxon>Arundinoideae</taxon>
        <taxon>Arundineae</taxon>
        <taxon>Arundo</taxon>
    </lineage>
</organism>
<reference evidence="2" key="1">
    <citation type="submission" date="2014-09" db="EMBL/GenBank/DDBJ databases">
        <authorList>
            <person name="Magalhaes I.L.F."/>
            <person name="Oliveira U."/>
            <person name="Santos F.R."/>
            <person name="Vidigal T.H.D.A."/>
            <person name="Brescovit A.D."/>
            <person name="Santos A.J."/>
        </authorList>
    </citation>
    <scope>NUCLEOTIDE SEQUENCE</scope>
    <source>
        <tissue evidence="2">Shoot tissue taken approximately 20 cm above the soil surface</tissue>
    </source>
</reference>
<protein>
    <submittedName>
        <fullName evidence="2">TIDP2935</fullName>
    </submittedName>
</protein>
<proteinExistence type="predicted"/>
<dbReference type="EMBL" id="GBRH01164780">
    <property type="protein sequence ID" value="JAE33116.1"/>
    <property type="molecule type" value="Transcribed_RNA"/>
</dbReference>
<feature type="compositionally biased region" description="Acidic residues" evidence="1">
    <location>
        <begin position="13"/>
        <end position="24"/>
    </location>
</feature>